<gene>
    <name evidence="11" type="ORF">GQ43DRAFT_400040</name>
</gene>
<dbReference type="Gene3D" id="4.10.240.10">
    <property type="entry name" value="Zn(2)-C6 fungal-type DNA-binding domain"/>
    <property type="match status" value="1"/>
</dbReference>
<evidence type="ECO:0000313" key="11">
    <source>
        <dbReference type="EMBL" id="KAF2198842.1"/>
    </source>
</evidence>
<dbReference type="GO" id="GO:0005634">
    <property type="term" value="C:nucleus"/>
    <property type="evidence" value="ECO:0007669"/>
    <property type="project" value="UniProtKB-SubCell"/>
</dbReference>
<dbReference type="SMART" id="SM00066">
    <property type="entry name" value="GAL4"/>
    <property type="match status" value="1"/>
</dbReference>
<feature type="domain" description="Zn(2)-C6 fungal-type" evidence="10">
    <location>
        <begin position="119"/>
        <end position="153"/>
    </location>
</feature>
<feature type="region of interest" description="Disordered" evidence="9">
    <location>
        <begin position="35"/>
        <end position="93"/>
    </location>
</feature>
<dbReference type="InterPro" id="IPR007219">
    <property type="entry name" value="XnlR_reg_dom"/>
</dbReference>
<feature type="region of interest" description="Disordered" evidence="9">
    <location>
        <begin position="1"/>
        <end position="21"/>
    </location>
</feature>
<keyword evidence="4" id="KW-0805">Transcription regulation</keyword>
<feature type="compositionally biased region" description="Polar residues" evidence="9">
    <location>
        <begin position="35"/>
        <end position="45"/>
    </location>
</feature>
<proteinExistence type="predicted"/>
<dbReference type="EMBL" id="ML994113">
    <property type="protein sequence ID" value="KAF2198842.1"/>
    <property type="molecule type" value="Genomic_DNA"/>
</dbReference>
<evidence type="ECO:0000256" key="6">
    <source>
        <dbReference type="ARBA" id="ARBA00023163"/>
    </source>
</evidence>
<name>A0A9P4JG89_9PLEO</name>
<dbReference type="Pfam" id="PF04082">
    <property type="entry name" value="Fungal_trans"/>
    <property type="match status" value="1"/>
</dbReference>
<keyword evidence="6" id="KW-0804">Transcription</keyword>
<evidence type="ECO:0000256" key="4">
    <source>
        <dbReference type="ARBA" id="ARBA00023015"/>
    </source>
</evidence>
<comment type="caution">
    <text evidence="11">The sequence shown here is derived from an EMBL/GenBank/DDBJ whole genome shotgun (WGS) entry which is preliminary data.</text>
</comment>
<protein>
    <recommendedName>
        <fullName evidence="10">Zn(2)-C6 fungal-type domain-containing protein</fullName>
    </recommendedName>
</protein>
<evidence type="ECO:0000256" key="7">
    <source>
        <dbReference type="ARBA" id="ARBA00023242"/>
    </source>
</evidence>
<dbReference type="FunFam" id="4.10.240.10:FF:000003">
    <property type="entry name" value="C6 transcription factor (Leu3)"/>
    <property type="match status" value="1"/>
</dbReference>
<evidence type="ECO:0000256" key="9">
    <source>
        <dbReference type="SAM" id="MobiDB-lite"/>
    </source>
</evidence>
<dbReference type="GO" id="GO:0001216">
    <property type="term" value="F:DNA-binding transcription activator activity"/>
    <property type="evidence" value="ECO:0007669"/>
    <property type="project" value="UniProtKB-ARBA"/>
</dbReference>
<dbReference type="InterPro" id="IPR051089">
    <property type="entry name" value="prtT"/>
</dbReference>
<evidence type="ECO:0000256" key="2">
    <source>
        <dbReference type="ARBA" id="ARBA00022723"/>
    </source>
</evidence>
<sequence length="906" mass="100898">MSDPIDPRLQHAGQITQNSLSHSYQDALSLQAYQTQLQSAGQNRHQPYFNLPPNNNAPLPGSQASPTRNLVDPALENPSPPGREASEEEQDPGHELHYEQFQPASTSGGSPTDFKRLRACDSCRGLKVRCDQDANRPDIPCKRCAKANRMCITTPPTRKRQKKADSRVSELEKRIDALSAALQAQKAGVHTDGKHFGNGASSYEASLGALPHAEGSYRSGMIVHDWPNDTVRASDPLQEFGHTQNAARAPVAPQGFVHSQSAFRALDAPHDFSHSHEAYRGPDRKRRRLEEDDGPTTIPEDMDAIHRDIAENPEMKRGKKKGIQPPDHSYISRMIDDLMPPETAKRVFKRYVDEFCPHFPAVPLPSDLTAEEVRKNTPLLFLAIMSSASHGSAEQLVPQDVQRKLADLMKDQFADIIFKNGEKSLEIVQALHVGVLWYRPPLHYEQHNFYMMVNCAAVMALDLGLGRRAGPNMTGISMGPVARCQTNTNNIGSRRTFLVCYYLCMSITMVLRRPILLRWTKYIEESIKILESSLDALPSDRMLCQHVRMAHIGEKVSVEFTMDDLSAEVPIADPEVMKALRKFDNELSSIVERNSEHDVDPSIRLAEHVTSLYIHEIALHPNQSGSDFHPPFSVSEDNYRVSKLELVPEVHVDSLKKCHVATHGILDTILGVPLDTLITLPVIFCVRAVYAVVCLIKLVIMVRSSRDVSREITKESLKIEAYMDALLKKFHAIVTRDPQSPHGKFYYVALRLQERYVQISKDEASRAEASDSSGGQRTPGNNLVSQSAPASNSVQGSINQTPLHLLSEVAMGNGSSAQPTQLQQQMVHPQQPQQFQQQLIQPDWAYANAGMSPPVPDMMAMHPGFGPLDMFAGGPLYQNDPMASLYNPDMWDASMFTGLQDFSGQF</sequence>
<keyword evidence="12" id="KW-1185">Reference proteome</keyword>
<feature type="compositionally biased region" description="Basic and acidic residues" evidence="9">
    <location>
        <begin position="269"/>
        <end position="282"/>
    </location>
</feature>
<dbReference type="PROSITE" id="PS00463">
    <property type="entry name" value="ZN2_CY6_FUNGAL_1"/>
    <property type="match status" value="1"/>
</dbReference>
<dbReference type="GO" id="GO:0006351">
    <property type="term" value="P:DNA-templated transcription"/>
    <property type="evidence" value="ECO:0007669"/>
    <property type="project" value="InterPro"/>
</dbReference>
<evidence type="ECO:0000256" key="8">
    <source>
        <dbReference type="SAM" id="Coils"/>
    </source>
</evidence>
<feature type="region of interest" description="Disordered" evidence="9">
    <location>
        <begin position="763"/>
        <end position="797"/>
    </location>
</feature>
<dbReference type="GO" id="GO:0000981">
    <property type="term" value="F:DNA-binding transcription factor activity, RNA polymerase II-specific"/>
    <property type="evidence" value="ECO:0007669"/>
    <property type="project" value="InterPro"/>
</dbReference>
<dbReference type="CDD" id="cd12148">
    <property type="entry name" value="fungal_TF_MHR"/>
    <property type="match status" value="1"/>
</dbReference>
<dbReference type="SUPFAM" id="SSF57701">
    <property type="entry name" value="Zn2/Cys6 DNA-binding domain"/>
    <property type="match status" value="1"/>
</dbReference>
<dbReference type="Proteomes" id="UP000799536">
    <property type="component" value="Unassembled WGS sequence"/>
</dbReference>
<evidence type="ECO:0000313" key="12">
    <source>
        <dbReference type="Proteomes" id="UP000799536"/>
    </source>
</evidence>
<feature type="region of interest" description="Disordered" evidence="9">
    <location>
        <begin position="269"/>
        <end position="300"/>
    </location>
</feature>
<dbReference type="PROSITE" id="PS50048">
    <property type="entry name" value="ZN2_CY6_FUNGAL_2"/>
    <property type="match status" value="1"/>
</dbReference>
<dbReference type="PANTHER" id="PTHR31845">
    <property type="entry name" value="FINGER DOMAIN PROTEIN, PUTATIVE-RELATED"/>
    <property type="match status" value="1"/>
</dbReference>
<dbReference type="Pfam" id="PF00172">
    <property type="entry name" value="Zn_clus"/>
    <property type="match status" value="1"/>
</dbReference>
<dbReference type="InterPro" id="IPR036864">
    <property type="entry name" value="Zn2-C6_fun-type_DNA-bd_sf"/>
</dbReference>
<organism evidence="11 12">
    <name type="scientific">Delitschia confertaspora ATCC 74209</name>
    <dbReference type="NCBI Taxonomy" id="1513339"/>
    <lineage>
        <taxon>Eukaryota</taxon>
        <taxon>Fungi</taxon>
        <taxon>Dikarya</taxon>
        <taxon>Ascomycota</taxon>
        <taxon>Pezizomycotina</taxon>
        <taxon>Dothideomycetes</taxon>
        <taxon>Pleosporomycetidae</taxon>
        <taxon>Pleosporales</taxon>
        <taxon>Delitschiaceae</taxon>
        <taxon>Delitschia</taxon>
    </lineage>
</organism>
<evidence type="ECO:0000256" key="1">
    <source>
        <dbReference type="ARBA" id="ARBA00004123"/>
    </source>
</evidence>
<dbReference type="GO" id="GO:0008270">
    <property type="term" value="F:zinc ion binding"/>
    <property type="evidence" value="ECO:0007669"/>
    <property type="project" value="InterPro"/>
</dbReference>
<keyword evidence="2" id="KW-0479">Metal-binding</keyword>
<feature type="compositionally biased region" description="Low complexity" evidence="9">
    <location>
        <begin position="51"/>
        <end position="60"/>
    </location>
</feature>
<evidence type="ECO:0000256" key="3">
    <source>
        <dbReference type="ARBA" id="ARBA00022833"/>
    </source>
</evidence>
<dbReference type="GO" id="GO:0000976">
    <property type="term" value="F:transcription cis-regulatory region binding"/>
    <property type="evidence" value="ECO:0007669"/>
    <property type="project" value="TreeGrafter"/>
</dbReference>
<dbReference type="PANTHER" id="PTHR31845:SF39">
    <property type="entry name" value="TRANSCRIPTION FACTOR PBCR-RELATED"/>
    <property type="match status" value="1"/>
</dbReference>
<feature type="compositionally biased region" description="Polar residues" evidence="9">
    <location>
        <begin position="774"/>
        <end position="797"/>
    </location>
</feature>
<reference evidence="11" key="1">
    <citation type="journal article" date="2020" name="Stud. Mycol.">
        <title>101 Dothideomycetes genomes: a test case for predicting lifestyles and emergence of pathogens.</title>
        <authorList>
            <person name="Haridas S."/>
            <person name="Albert R."/>
            <person name="Binder M."/>
            <person name="Bloem J."/>
            <person name="Labutti K."/>
            <person name="Salamov A."/>
            <person name="Andreopoulos B."/>
            <person name="Baker S."/>
            <person name="Barry K."/>
            <person name="Bills G."/>
            <person name="Bluhm B."/>
            <person name="Cannon C."/>
            <person name="Castanera R."/>
            <person name="Culley D."/>
            <person name="Daum C."/>
            <person name="Ezra D."/>
            <person name="Gonzalez J."/>
            <person name="Henrissat B."/>
            <person name="Kuo A."/>
            <person name="Liang C."/>
            <person name="Lipzen A."/>
            <person name="Lutzoni F."/>
            <person name="Magnuson J."/>
            <person name="Mondo S."/>
            <person name="Nolan M."/>
            <person name="Ohm R."/>
            <person name="Pangilinan J."/>
            <person name="Park H.-J."/>
            <person name="Ramirez L."/>
            <person name="Alfaro M."/>
            <person name="Sun H."/>
            <person name="Tritt A."/>
            <person name="Yoshinaga Y."/>
            <person name="Zwiers L.-H."/>
            <person name="Turgeon B."/>
            <person name="Goodwin S."/>
            <person name="Spatafora J."/>
            <person name="Crous P."/>
            <person name="Grigoriev I."/>
        </authorList>
    </citation>
    <scope>NUCLEOTIDE SEQUENCE</scope>
    <source>
        <strain evidence="11">ATCC 74209</strain>
    </source>
</reference>
<dbReference type="InterPro" id="IPR001138">
    <property type="entry name" value="Zn2Cys6_DnaBD"/>
</dbReference>
<keyword evidence="7" id="KW-0539">Nucleus</keyword>
<keyword evidence="5" id="KW-0238">DNA-binding</keyword>
<dbReference type="AlphaFoldDB" id="A0A9P4JG89"/>
<accession>A0A9P4JG89</accession>
<dbReference type="OrthoDB" id="8062037at2759"/>
<comment type="subcellular location">
    <subcellularLocation>
        <location evidence="1">Nucleus</location>
    </subcellularLocation>
</comment>
<evidence type="ECO:0000259" key="10">
    <source>
        <dbReference type="PROSITE" id="PS50048"/>
    </source>
</evidence>
<evidence type="ECO:0000256" key="5">
    <source>
        <dbReference type="ARBA" id="ARBA00023125"/>
    </source>
</evidence>
<feature type="coiled-coil region" evidence="8">
    <location>
        <begin position="161"/>
        <end position="188"/>
    </location>
</feature>
<keyword evidence="8" id="KW-0175">Coiled coil</keyword>
<keyword evidence="3" id="KW-0862">Zinc</keyword>
<dbReference type="CDD" id="cd00067">
    <property type="entry name" value="GAL4"/>
    <property type="match status" value="1"/>
</dbReference>